<keyword evidence="3" id="KW-1185">Reference proteome</keyword>
<proteinExistence type="predicted"/>
<sequence>MRSKSDAGGDYGPCGRMRLYGRFLAQIEDIRISIDKIDESVTEIKKVYSTILSAPTSDQKTQDDLEALTNEIKKSANNARNKLK</sequence>
<accession>A0AAD3N4U1</accession>
<evidence type="ECO:0000259" key="1">
    <source>
        <dbReference type="Pfam" id="PF00804"/>
    </source>
</evidence>
<name>A0AAD3N4U1_LATJO</name>
<dbReference type="Pfam" id="PF00804">
    <property type="entry name" value="Syntaxin"/>
    <property type="match status" value="1"/>
</dbReference>
<evidence type="ECO:0000313" key="3">
    <source>
        <dbReference type="Proteomes" id="UP001279410"/>
    </source>
</evidence>
<dbReference type="SUPFAM" id="SSF47661">
    <property type="entry name" value="t-snare proteins"/>
    <property type="match status" value="1"/>
</dbReference>
<dbReference type="GO" id="GO:0016020">
    <property type="term" value="C:membrane"/>
    <property type="evidence" value="ECO:0007669"/>
    <property type="project" value="InterPro"/>
</dbReference>
<evidence type="ECO:0000313" key="2">
    <source>
        <dbReference type="EMBL" id="GLD66688.1"/>
    </source>
</evidence>
<dbReference type="GO" id="GO:0016192">
    <property type="term" value="P:vesicle-mediated transport"/>
    <property type="evidence" value="ECO:0007669"/>
    <property type="project" value="InterPro"/>
</dbReference>
<feature type="domain" description="Syntaxin N-terminal" evidence="1">
    <location>
        <begin position="22"/>
        <end position="84"/>
    </location>
</feature>
<dbReference type="EMBL" id="BRZM01000096">
    <property type="protein sequence ID" value="GLD66688.1"/>
    <property type="molecule type" value="Genomic_DNA"/>
</dbReference>
<organism evidence="2 3">
    <name type="scientific">Lates japonicus</name>
    <name type="common">Japanese lates</name>
    <dbReference type="NCBI Taxonomy" id="270547"/>
    <lineage>
        <taxon>Eukaryota</taxon>
        <taxon>Metazoa</taxon>
        <taxon>Chordata</taxon>
        <taxon>Craniata</taxon>
        <taxon>Vertebrata</taxon>
        <taxon>Euteleostomi</taxon>
        <taxon>Actinopterygii</taxon>
        <taxon>Neopterygii</taxon>
        <taxon>Teleostei</taxon>
        <taxon>Neoteleostei</taxon>
        <taxon>Acanthomorphata</taxon>
        <taxon>Carangaria</taxon>
        <taxon>Carangaria incertae sedis</taxon>
        <taxon>Centropomidae</taxon>
        <taxon>Lates</taxon>
    </lineage>
</organism>
<dbReference type="InterPro" id="IPR006011">
    <property type="entry name" value="Syntaxin_N"/>
</dbReference>
<dbReference type="InterPro" id="IPR010989">
    <property type="entry name" value="SNARE"/>
</dbReference>
<gene>
    <name evidence="2" type="ORF">AKAME5_001806900</name>
</gene>
<feature type="non-terminal residue" evidence="2">
    <location>
        <position position="84"/>
    </location>
</feature>
<reference evidence="2" key="1">
    <citation type="submission" date="2022-08" db="EMBL/GenBank/DDBJ databases">
        <title>Genome sequencing of akame (Lates japonicus).</title>
        <authorList>
            <person name="Hashiguchi Y."/>
            <person name="Takahashi H."/>
        </authorList>
    </citation>
    <scope>NUCLEOTIDE SEQUENCE</scope>
    <source>
        <strain evidence="2">Kochi</strain>
    </source>
</reference>
<dbReference type="AlphaFoldDB" id="A0AAD3N4U1"/>
<protein>
    <submittedName>
        <fullName evidence="2">Syntaxin-3-like protein</fullName>
    </submittedName>
</protein>
<comment type="caution">
    <text evidence="2">The sequence shown here is derived from an EMBL/GenBank/DDBJ whole genome shotgun (WGS) entry which is preliminary data.</text>
</comment>
<dbReference type="Gene3D" id="1.20.58.70">
    <property type="match status" value="1"/>
</dbReference>
<dbReference type="Proteomes" id="UP001279410">
    <property type="component" value="Unassembled WGS sequence"/>
</dbReference>